<feature type="compositionally biased region" description="Low complexity" evidence="1">
    <location>
        <begin position="208"/>
        <end position="220"/>
    </location>
</feature>
<keyword evidence="2" id="KW-0472">Membrane</keyword>
<feature type="compositionally biased region" description="Basic and acidic residues" evidence="1">
    <location>
        <begin position="179"/>
        <end position="205"/>
    </location>
</feature>
<reference evidence="3" key="1">
    <citation type="journal article" date="2020" name="Fungal Divers.">
        <title>Resolving the Mortierellaceae phylogeny through synthesis of multi-gene phylogenetics and phylogenomics.</title>
        <authorList>
            <person name="Vandepol N."/>
            <person name="Liber J."/>
            <person name="Desiro A."/>
            <person name="Na H."/>
            <person name="Kennedy M."/>
            <person name="Barry K."/>
            <person name="Grigoriev I.V."/>
            <person name="Miller A.N."/>
            <person name="O'Donnell K."/>
            <person name="Stajich J.E."/>
            <person name="Bonito G."/>
        </authorList>
    </citation>
    <scope>NUCLEOTIDE SEQUENCE</scope>
    <source>
        <strain evidence="3">NRRL 2769</strain>
    </source>
</reference>
<evidence type="ECO:0000313" key="3">
    <source>
        <dbReference type="EMBL" id="KAG0020144.1"/>
    </source>
</evidence>
<feature type="region of interest" description="Disordered" evidence="1">
    <location>
        <begin position="427"/>
        <end position="531"/>
    </location>
</feature>
<keyword evidence="2" id="KW-0812">Transmembrane</keyword>
<feature type="compositionally biased region" description="Low complexity" evidence="1">
    <location>
        <begin position="462"/>
        <end position="479"/>
    </location>
</feature>
<evidence type="ECO:0000313" key="4">
    <source>
        <dbReference type="Proteomes" id="UP000703661"/>
    </source>
</evidence>
<evidence type="ECO:0000256" key="1">
    <source>
        <dbReference type="SAM" id="MobiDB-lite"/>
    </source>
</evidence>
<feature type="compositionally biased region" description="Polar residues" evidence="1">
    <location>
        <begin position="314"/>
        <end position="324"/>
    </location>
</feature>
<feature type="region of interest" description="Disordered" evidence="1">
    <location>
        <begin position="565"/>
        <end position="616"/>
    </location>
</feature>
<feature type="compositionally biased region" description="Polar residues" evidence="1">
    <location>
        <begin position="498"/>
        <end position="531"/>
    </location>
</feature>
<gene>
    <name evidence="3" type="ORF">BGZ80_004695</name>
</gene>
<feature type="transmembrane region" description="Helical" evidence="2">
    <location>
        <begin position="132"/>
        <end position="154"/>
    </location>
</feature>
<name>A0A9P6N1A6_9FUNG</name>
<comment type="caution">
    <text evidence="3">The sequence shown here is derived from an EMBL/GenBank/DDBJ whole genome shotgun (WGS) entry which is preliminary data.</text>
</comment>
<feature type="transmembrane region" description="Helical" evidence="2">
    <location>
        <begin position="80"/>
        <end position="102"/>
    </location>
</feature>
<accession>A0A9P6N1A6</accession>
<feature type="compositionally biased region" description="Polar residues" evidence="1">
    <location>
        <begin position="230"/>
        <end position="284"/>
    </location>
</feature>
<keyword evidence="4" id="KW-1185">Reference proteome</keyword>
<dbReference type="AlphaFoldDB" id="A0A9P6N1A6"/>
<protein>
    <submittedName>
        <fullName evidence="3">Uncharacterized protein</fullName>
    </submittedName>
</protein>
<feature type="region of interest" description="Disordered" evidence="1">
    <location>
        <begin position="170"/>
        <end position="329"/>
    </location>
</feature>
<feature type="compositionally biased region" description="Pro residues" evidence="1">
    <location>
        <begin position="298"/>
        <end position="309"/>
    </location>
</feature>
<dbReference type="EMBL" id="JAAAID010000237">
    <property type="protein sequence ID" value="KAG0020144.1"/>
    <property type="molecule type" value="Genomic_DNA"/>
</dbReference>
<dbReference type="Proteomes" id="UP000703661">
    <property type="component" value="Unassembled WGS sequence"/>
</dbReference>
<sequence length="616" mass="69336">MINRILAKLIHVSMFIITAGTCACLYAELIITSKVKKAEGSQYDYSWLTYYLLVISALGTLQTLLWIFQSRIYENGRPTVQECVLTGLFSILFLFAAAWQFYQTFANQLPFEFICSTYNYDSTVHCRLWQTQLIGCAVCGVMFFLATIFFIILFRSRPLVFKDLPEDMMGEPITAPPSPEREEALKHEREEVEAAAAEAERRRIEYMQQQQLQQQQQMRPIPQPRPSQPYNQQQYQTRRVQPNQSSNAYMNHQNSSGYMNYQNPSGYMNHQNSSGYMNHRNSSGYMLHQYPQQQQQQQPPPPPPPPTIPPQHQNSRISVDNDNYYNGGYGVQRQQTSFEMAPRVRTSIYQDNIPIVTPLGPGGFSEEPSSYVDASTGYPAYAYGQFNPAETFDDPTSQEAQAHLAYANQLREQQIYHQNMAEVLQKQQQQKLLKKQQQQREDGRAPASGSTVDIYPPPPRNSTSIPLPSSTTAPSSSISGRATAGTSSRGGEHPFATGATQNYDTGMVTPGSNSSGSRVPGSPQQYTDNQQQQFSDNITVAESHYSDDRHKADLIGEIRRARMEANEDNDPVENTDYHDYKVQIGSDYGGTGGRGSSARVNNPSYVPPPNTSIARS</sequence>
<keyword evidence="2" id="KW-1133">Transmembrane helix</keyword>
<organism evidence="3 4">
    <name type="scientific">Entomortierella chlamydospora</name>
    <dbReference type="NCBI Taxonomy" id="101097"/>
    <lineage>
        <taxon>Eukaryota</taxon>
        <taxon>Fungi</taxon>
        <taxon>Fungi incertae sedis</taxon>
        <taxon>Mucoromycota</taxon>
        <taxon>Mortierellomycotina</taxon>
        <taxon>Mortierellomycetes</taxon>
        <taxon>Mortierellales</taxon>
        <taxon>Mortierellaceae</taxon>
        <taxon>Entomortierella</taxon>
    </lineage>
</organism>
<feature type="transmembrane region" description="Helical" evidence="2">
    <location>
        <begin position="47"/>
        <end position="68"/>
    </location>
</feature>
<proteinExistence type="predicted"/>
<evidence type="ECO:0000256" key="2">
    <source>
        <dbReference type="SAM" id="Phobius"/>
    </source>
</evidence>
<feature type="transmembrane region" description="Helical" evidence="2">
    <location>
        <begin position="12"/>
        <end position="35"/>
    </location>
</feature>
<dbReference type="PROSITE" id="PS51257">
    <property type="entry name" value="PROKAR_LIPOPROTEIN"/>
    <property type="match status" value="1"/>
</dbReference>